<keyword evidence="8" id="KW-1133">Transmembrane helix</keyword>
<dbReference type="Pfam" id="PF03748">
    <property type="entry name" value="FliL"/>
    <property type="match status" value="1"/>
</dbReference>
<evidence type="ECO:0000256" key="2">
    <source>
        <dbReference type="ARBA" id="ARBA00004162"/>
    </source>
</evidence>
<evidence type="ECO:0000313" key="11">
    <source>
        <dbReference type="EMBL" id="MDS9466940.1"/>
    </source>
</evidence>
<evidence type="ECO:0000256" key="7">
    <source>
        <dbReference type="ARBA" id="ARBA00022779"/>
    </source>
</evidence>
<organism evidence="11 12">
    <name type="scientific">Paracoccus aurantius</name>
    <dbReference type="NCBI Taxonomy" id="3073814"/>
    <lineage>
        <taxon>Bacteria</taxon>
        <taxon>Pseudomonadati</taxon>
        <taxon>Pseudomonadota</taxon>
        <taxon>Alphaproteobacteria</taxon>
        <taxon>Rhodobacterales</taxon>
        <taxon>Paracoccaceae</taxon>
        <taxon>Paracoccus</taxon>
    </lineage>
</organism>
<keyword evidence="10" id="KW-0997">Cell inner membrane</keyword>
<keyword evidence="12" id="KW-1185">Reference proteome</keyword>
<evidence type="ECO:0000256" key="4">
    <source>
        <dbReference type="ARBA" id="ARBA00022475"/>
    </source>
</evidence>
<accession>A0ABU2HQX2</accession>
<dbReference type="Proteomes" id="UP001269144">
    <property type="component" value="Unassembled WGS sequence"/>
</dbReference>
<keyword evidence="5 10" id="KW-0145">Chemotaxis</keyword>
<evidence type="ECO:0000256" key="3">
    <source>
        <dbReference type="ARBA" id="ARBA00008281"/>
    </source>
</evidence>
<evidence type="ECO:0000256" key="1">
    <source>
        <dbReference type="ARBA" id="ARBA00002254"/>
    </source>
</evidence>
<reference evidence="12" key="1">
    <citation type="submission" date="2023-07" db="EMBL/GenBank/DDBJ databases">
        <title>Paracoccus sp. MBLB3053 whole genome sequence.</title>
        <authorList>
            <person name="Hwang C.Y."/>
            <person name="Cho E.-S."/>
            <person name="Seo M.-J."/>
        </authorList>
    </citation>
    <scope>NUCLEOTIDE SEQUENCE [LARGE SCALE GENOMIC DNA]</scope>
    <source>
        <strain evidence="12">MBLB3053</strain>
    </source>
</reference>
<sequence>MSTTVSPEMLPSRSRIRRLLPVAAGLLLLAAGFATTFLGYWSPTSLFRQEHRQAEGAELPSVHFVSLPQIVLTLSGPQMRTLVMSVKLETDPENRASVEMLVPRLADTFNSFLAGIEPSAFERRGILDIIRDEMGNRAVQILGDKAFSDVLITEFRVQ</sequence>
<gene>
    <name evidence="11" type="ORF">RGQ15_05025</name>
</gene>
<evidence type="ECO:0000313" key="12">
    <source>
        <dbReference type="Proteomes" id="UP001269144"/>
    </source>
</evidence>
<keyword evidence="6" id="KW-0812">Transmembrane</keyword>
<comment type="subcellular location">
    <subcellularLocation>
        <location evidence="10">Cell inner membrane</location>
    </subcellularLocation>
    <subcellularLocation>
        <location evidence="2">Cell membrane</location>
        <topology evidence="2">Single-pass membrane protein</topology>
    </subcellularLocation>
</comment>
<keyword evidence="4" id="KW-1003">Cell membrane</keyword>
<proteinExistence type="inferred from homology"/>
<keyword evidence="9 10" id="KW-0472">Membrane</keyword>
<evidence type="ECO:0000256" key="5">
    <source>
        <dbReference type="ARBA" id="ARBA00022500"/>
    </source>
</evidence>
<evidence type="ECO:0000256" key="10">
    <source>
        <dbReference type="RuleBase" id="RU364125"/>
    </source>
</evidence>
<dbReference type="RefSeq" id="WP_311159132.1">
    <property type="nucleotide sequence ID" value="NZ_JAVQLW010000001.1"/>
</dbReference>
<keyword evidence="7 10" id="KW-0283">Flagellar rotation</keyword>
<comment type="function">
    <text evidence="1 10">Controls the rotational direction of flagella during chemotaxis.</text>
</comment>
<name>A0ABU2HQX2_9RHOB</name>
<dbReference type="InterPro" id="IPR005503">
    <property type="entry name" value="FliL"/>
</dbReference>
<evidence type="ECO:0000256" key="8">
    <source>
        <dbReference type="ARBA" id="ARBA00022989"/>
    </source>
</evidence>
<keyword evidence="11" id="KW-0966">Cell projection</keyword>
<evidence type="ECO:0000256" key="9">
    <source>
        <dbReference type="ARBA" id="ARBA00023136"/>
    </source>
</evidence>
<dbReference type="EMBL" id="JAVQLW010000001">
    <property type="protein sequence ID" value="MDS9466940.1"/>
    <property type="molecule type" value="Genomic_DNA"/>
</dbReference>
<keyword evidence="11" id="KW-0969">Cilium</keyword>
<keyword evidence="11" id="KW-0282">Flagellum</keyword>
<comment type="caution">
    <text evidence="11">The sequence shown here is derived from an EMBL/GenBank/DDBJ whole genome shotgun (WGS) entry which is preliminary data.</text>
</comment>
<comment type="similarity">
    <text evidence="3 10">Belongs to the FliL family.</text>
</comment>
<protein>
    <recommendedName>
        <fullName evidence="10">Flagellar protein FliL</fullName>
    </recommendedName>
</protein>
<evidence type="ECO:0000256" key="6">
    <source>
        <dbReference type="ARBA" id="ARBA00022692"/>
    </source>
</evidence>